<keyword evidence="2" id="KW-1185">Reference proteome</keyword>
<organism evidence="1 2">
    <name type="scientific">Acidisphaera rubrifaciens HS-AP3</name>
    <dbReference type="NCBI Taxonomy" id="1231350"/>
    <lineage>
        <taxon>Bacteria</taxon>
        <taxon>Pseudomonadati</taxon>
        <taxon>Pseudomonadota</taxon>
        <taxon>Alphaproteobacteria</taxon>
        <taxon>Acetobacterales</taxon>
        <taxon>Acetobacteraceae</taxon>
        <taxon>Acidisphaera</taxon>
    </lineage>
</organism>
<proteinExistence type="predicted"/>
<gene>
    <name evidence="1" type="ORF">Asru_0967_03</name>
</gene>
<reference evidence="1 2" key="1">
    <citation type="submission" date="2012-11" db="EMBL/GenBank/DDBJ databases">
        <title>Whole genome sequence of Acidisphaera rubrifaciens HS-AP3.</title>
        <authorList>
            <person name="Azuma Y."/>
            <person name="Higashiura N."/>
            <person name="Hirakawa H."/>
            <person name="Matsushita K."/>
        </authorList>
    </citation>
    <scope>NUCLEOTIDE SEQUENCE [LARGE SCALE GENOMIC DNA]</scope>
    <source>
        <strain evidence="1 2">HS-AP3</strain>
    </source>
</reference>
<accession>A0A0D6PCB6</accession>
<protein>
    <submittedName>
        <fullName evidence="1">Uncharacterized protein</fullName>
    </submittedName>
</protein>
<dbReference type="Proteomes" id="UP000032680">
    <property type="component" value="Unassembled WGS sequence"/>
</dbReference>
<dbReference type="EMBL" id="BANB01000962">
    <property type="protein sequence ID" value="GAN78504.1"/>
    <property type="molecule type" value="Genomic_DNA"/>
</dbReference>
<sequence>MSISLGGGRITGMPTIGELPNAGTVTDADLLVISQNDCSYATTRISLLNGADGTVLTGIITQSGGTLSGPLTLAGDPTSALEPATMQYVDTKLSLAGGTLSGGVTIGDSASPLWNVGNLVLNGNCDEDLSGFSVIQSRSTVYPTKSGGSPIVNDWVNFTGLTVRTVSPVKNGKIIPNSGQHVAVVGQVDRYLPPHEMTQPSALIPMAQVWAYYGSVNDHTGSPSSLSGAMTFAEADLSANGADDARARFGFVGNFQAGKSIANGGLPAGLAYMFLTDTVDNDSIIYSSFYGAGAYASAVFDSRFAAAGRAGVTGTLVAKADVGAKSVVVSDVRPFLCGGDATNSPLSPRNTIENVLIGAHRYTVENVTVTAGERGGTLTLTSGLIAASDGATGAVYGRVPAALWMQTGQEVVFDARSMYRLGFSTADNGMRLTGSGGLHMDGPITAPSGSIGNFTAVNALSSLGPSKFHDGIAMGGGLFQPTSVAFAALPPPGSGPANGLIWCCDALKPGEASGTGTGVLACPNKAKTGWLRVGDYTALRT</sequence>
<dbReference type="AlphaFoldDB" id="A0A0D6PCB6"/>
<evidence type="ECO:0000313" key="1">
    <source>
        <dbReference type="EMBL" id="GAN78504.1"/>
    </source>
</evidence>
<name>A0A0D6PCB6_9PROT</name>
<comment type="caution">
    <text evidence="1">The sequence shown here is derived from an EMBL/GenBank/DDBJ whole genome shotgun (WGS) entry which is preliminary data.</text>
</comment>
<evidence type="ECO:0000313" key="2">
    <source>
        <dbReference type="Proteomes" id="UP000032680"/>
    </source>
</evidence>